<feature type="region of interest" description="Disordered" evidence="1">
    <location>
        <begin position="62"/>
        <end position="105"/>
    </location>
</feature>
<evidence type="ECO:0000313" key="2">
    <source>
        <dbReference type="EMBL" id="VEL15978.1"/>
    </source>
</evidence>
<accession>A0A448WN64</accession>
<dbReference type="Proteomes" id="UP000784294">
    <property type="component" value="Unassembled WGS sequence"/>
</dbReference>
<feature type="compositionally biased region" description="Basic and acidic residues" evidence="1">
    <location>
        <begin position="62"/>
        <end position="72"/>
    </location>
</feature>
<feature type="compositionally biased region" description="Polar residues" evidence="1">
    <location>
        <begin position="91"/>
        <end position="103"/>
    </location>
</feature>
<dbReference type="AlphaFoldDB" id="A0A448WN64"/>
<evidence type="ECO:0000313" key="3">
    <source>
        <dbReference type="Proteomes" id="UP000784294"/>
    </source>
</evidence>
<organism evidence="2 3">
    <name type="scientific">Protopolystoma xenopodis</name>
    <dbReference type="NCBI Taxonomy" id="117903"/>
    <lineage>
        <taxon>Eukaryota</taxon>
        <taxon>Metazoa</taxon>
        <taxon>Spiralia</taxon>
        <taxon>Lophotrochozoa</taxon>
        <taxon>Platyhelminthes</taxon>
        <taxon>Monogenea</taxon>
        <taxon>Polyopisthocotylea</taxon>
        <taxon>Polystomatidea</taxon>
        <taxon>Polystomatidae</taxon>
        <taxon>Protopolystoma</taxon>
    </lineage>
</organism>
<name>A0A448WN64_9PLAT</name>
<dbReference type="EMBL" id="CAAALY010026636">
    <property type="protein sequence ID" value="VEL15978.1"/>
    <property type="molecule type" value="Genomic_DNA"/>
</dbReference>
<keyword evidence="3" id="KW-1185">Reference proteome</keyword>
<proteinExistence type="predicted"/>
<evidence type="ECO:0000256" key="1">
    <source>
        <dbReference type="SAM" id="MobiDB-lite"/>
    </source>
</evidence>
<sequence length="131" mass="14342">MPRTQSPIIRTVTPIFTNCSSKPTQVVSDAEETMATMTSTTQLVSRLGEAQREIARLSDELAEVGRHTRRPEVIGQEGEVEESEEAHRQANEVTQLEDPQSLKNGLAQPAHNLLHGGTLPSILGHIGHTTR</sequence>
<protein>
    <submittedName>
        <fullName evidence="2">Uncharacterized protein</fullName>
    </submittedName>
</protein>
<comment type="caution">
    <text evidence="2">The sequence shown here is derived from an EMBL/GenBank/DDBJ whole genome shotgun (WGS) entry which is preliminary data.</text>
</comment>
<gene>
    <name evidence="2" type="ORF">PXEA_LOCUS9418</name>
</gene>
<reference evidence="2" key="1">
    <citation type="submission" date="2018-11" db="EMBL/GenBank/DDBJ databases">
        <authorList>
            <consortium name="Pathogen Informatics"/>
        </authorList>
    </citation>
    <scope>NUCLEOTIDE SEQUENCE</scope>
</reference>